<evidence type="ECO:0000256" key="1">
    <source>
        <dbReference type="ARBA" id="ARBA00004651"/>
    </source>
</evidence>
<dbReference type="PANTHER" id="PTHR22750">
    <property type="entry name" value="G-PROTEIN COUPLED RECEPTOR"/>
    <property type="match status" value="1"/>
</dbReference>
<dbReference type="CDD" id="cd00637">
    <property type="entry name" value="7tm_classA_rhodopsin-like"/>
    <property type="match status" value="1"/>
</dbReference>
<keyword evidence="4 7" id="KW-1133">Transmembrane helix</keyword>
<evidence type="ECO:0000256" key="7">
    <source>
        <dbReference type="SAM" id="Phobius"/>
    </source>
</evidence>
<feature type="region of interest" description="Disordered" evidence="6">
    <location>
        <begin position="299"/>
        <end position="318"/>
    </location>
</feature>
<feature type="transmembrane region" description="Helical" evidence="7">
    <location>
        <begin position="151"/>
        <end position="172"/>
    </location>
</feature>
<feature type="transmembrane region" description="Helical" evidence="7">
    <location>
        <begin position="205"/>
        <end position="225"/>
    </location>
</feature>
<dbReference type="PROSITE" id="PS50262">
    <property type="entry name" value="G_PROTEIN_RECEP_F1_2"/>
    <property type="match status" value="1"/>
</dbReference>
<keyword evidence="3 7" id="KW-0812">Transmembrane</keyword>
<evidence type="ECO:0000256" key="5">
    <source>
        <dbReference type="ARBA" id="ARBA00023136"/>
    </source>
</evidence>
<evidence type="ECO:0000256" key="3">
    <source>
        <dbReference type="ARBA" id="ARBA00022692"/>
    </source>
</evidence>
<feature type="domain" description="G-protein coupled receptors family 1 profile" evidence="8">
    <location>
        <begin position="18"/>
        <end position="257"/>
    </location>
</feature>
<dbReference type="GO" id="GO:0005886">
    <property type="term" value="C:plasma membrane"/>
    <property type="evidence" value="ECO:0007669"/>
    <property type="project" value="UniProtKB-SubCell"/>
</dbReference>
<keyword evidence="10" id="KW-1185">Reference proteome</keyword>
<keyword evidence="2" id="KW-1003">Cell membrane</keyword>
<keyword evidence="5 7" id="KW-0472">Membrane</keyword>
<sequence length="318" mass="36716">MESKDIFQLFVSLPALVINIIALVVLLKSRKLPYQIRILSLNLCSADCLSSLFLCIDRRAFEIISGKILEKYFLILIYAQTSLIFITYFNLDRFLAFMFAMKYYNFLSATKVKIACALAWAVGPLMTSLQFCAMSYVDFCDKVYTGVASAISEYFFFAIFSSNLFMFAYIVYKIRVCMFRVGPTRLSASRPLCHQLAGQRTFRKIVVITGTFLSLYAPGMGWTLIKPFVSNSKVVLYMNMCTGIFFTISTILNPIFYVLRFSECRFQILLFRHLCNREKYEDVLRERNKHYATYSIDHSLSQPEQPDTSANRHLSTKL</sequence>
<protein>
    <recommendedName>
        <fullName evidence="8">G-protein coupled receptors family 1 profile domain-containing protein</fullName>
    </recommendedName>
</protein>
<accession>A0A8W8N338</accession>
<feature type="transmembrane region" description="Helical" evidence="7">
    <location>
        <begin position="237"/>
        <end position="259"/>
    </location>
</feature>
<feature type="transmembrane region" description="Helical" evidence="7">
    <location>
        <begin position="6"/>
        <end position="27"/>
    </location>
</feature>
<evidence type="ECO:0000256" key="2">
    <source>
        <dbReference type="ARBA" id="ARBA00022475"/>
    </source>
</evidence>
<dbReference type="GO" id="GO:0004930">
    <property type="term" value="F:G protein-coupled receptor activity"/>
    <property type="evidence" value="ECO:0007669"/>
    <property type="project" value="InterPro"/>
</dbReference>
<feature type="transmembrane region" description="Helical" evidence="7">
    <location>
        <begin position="72"/>
        <end position="91"/>
    </location>
</feature>
<dbReference type="InterPro" id="IPR017452">
    <property type="entry name" value="GPCR_Rhodpsn_7TM"/>
</dbReference>
<dbReference type="Pfam" id="PF00001">
    <property type="entry name" value="7tm_1"/>
    <property type="match status" value="1"/>
</dbReference>
<dbReference type="AlphaFoldDB" id="A0A8W8N338"/>
<name>A0A8W8N338_MAGGI</name>
<evidence type="ECO:0000259" key="8">
    <source>
        <dbReference type="PROSITE" id="PS50262"/>
    </source>
</evidence>
<dbReference type="Gene3D" id="1.20.1070.10">
    <property type="entry name" value="Rhodopsin 7-helix transmembrane proteins"/>
    <property type="match status" value="1"/>
</dbReference>
<dbReference type="InterPro" id="IPR000276">
    <property type="entry name" value="GPCR_Rhodpsn"/>
</dbReference>
<dbReference type="PRINTS" id="PR00237">
    <property type="entry name" value="GPCRRHODOPSN"/>
</dbReference>
<dbReference type="SUPFAM" id="SSF81321">
    <property type="entry name" value="Family A G protein-coupled receptor-like"/>
    <property type="match status" value="1"/>
</dbReference>
<reference evidence="9" key="1">
    <citation type="submission" date="2022-08" db="UniProtKB">
        <authorList>
            <consortium name="EnsemblMetazoa"/>
        </authorList>
    </citation>
    <scope>IDENTIFICATION</scope>
    <source>
        <strain evidence="9">05x7-T-G4-1.051#20</strain>
    </source>
</reference>
<evidence type="ECO:0000313" key="9">
    <source>
        <dbReference type="EnsemblMetazoa" id="G3746.4:cds"/>
    </source>
</evidence>
<proteinExistence type="predicted"/>
<evidence type="ECO:0000313" key="10">
    <source>
        <dbReference type="Proteomes" id="UP000005408"/>
    </source>
</evidence>
<dbReference type="EnsemblMetazoa" id="G3746.4">
    <property type="protein sequence ID" value="G3746.4:cds"/>
    <property type="gene ID" value="G3746"/>
</dbReference>
<evidence type="ECO:0000256" key="4">
    <source>
        <dbReference type="ARBA" id="ARBA00022989"/>
    </source>
</evidence>
<evidence type="ECO:0000256" key="6">
    <source>
        <dbReference type="SAM" id="MobiDB-lite"/>
    </source>
</evidence>
<organism evidence="9 10">
    <name type="scientific">Magallana gigas</name>
    <name type="common">Pacific oyster</name>
    <name type="synonym">Crassostrea gigas</name>
    <dbReference type="NCBI Taxonomy" id="29159"/>
    <lineage>
        <taxon>Eukaryota</taxon>
        <taxon>Metazoa</taxon>
        <taxon>Spiralia</taxon>
        <taxon>Lophotrochozoa</taxon>
        <taxon>Mollusca</taxon>
        <taxon>Bivalvia</taxon>
        <taxon>Autobranchia</taxon>
        <taxon>Pteriomorphia</taxon>
        <taxon>Ostreida</taxon>
        <taxon>Ostreoidea</taxon>
        <taxon>Ostreidae</taxon>
        <taxon>Magallana</taxon>
    </lineage>
</organism>
<feature type="transmembrane region" description="Helical" evidence="7">
    <location>
        <begin position="112"/>
        <end position="131"/>
    </location>
</feature>
<dbReference type="Proteomes" id="UP000005408">
    <property type="component" value="Unassembled WGS sequence"/>
</dbReference>
<comment type="subcellular location">
    <subcellularLocation>
        <location evidence="1">Cell membrane</location>
        <topology evidence="1">Multi-pass membrane protein</topology>
    </subcellularLocation>
</comment>